<evidence type="ECO:0000313" key="3">
    <source>
        <dbReference type="Proteomes" id="UP001381693"/>
    </source>
</evidence>
<organism evidence="2 3">
    <name type="scientific">Halocaridina rubra</name>
    <name type="common">Hawaiian red shrimp</name>
    <dbReference type="NCBI Taxonomy" id="373956"/>
    <lineage>
        <taxon>Eukaryota</taxon>
        <taxon>Metazoa</taxon>
        <taxon>Ecdysozoa</taxon>
        <taxon>Arthropoda</taxon>
        <taxon>Crustacea</taxon>
        <taxon>Multicrustacea</taxon>
        <taxon>Malacostraca</taxon>
        <taxon>Eumalacostraca</taxon>
        <taxon>Eucarida</taxon>
        <taxon>Decapoda</taxon>
        <taxon>Pleocyemata</taxon>
        <taxon>Caridea</taxon>
        <taxon>Atyoidea</taxon>
        <taxon>Atyidae</taxon>
        <taxon>Halocaridina</taxon>
    </lineage>
</organism>
<name>A0AAN8WS91_HALRR</name>
<dbReference type="Proteomes" id="UP001381693">
    <property type="component" value="Unassembled WGS sequence"/>
</dbReference>
<feature type="compositionally biased region" description="Polar residues" evidence="1">
    <location>
        <begin position="34"/>
        <end position="45"/>
    </location>
</feature>
<feature type="compositionally biased region" description="Basic and acidic residues" evidence="1">
    <location>
        <begin position="78"/>
        <end position="91"/>
    </location>
</feature>
<sequence>MVYTLRKSAVLLLEFHPVIPLGPIVQLASPLAPNMTTGDNTSPQFLKNARTPTPKDNRKDVPEPSDLRDYFSPWDTMQDSREISKESWEVG</sequence>
<evidence type="ECO:0000313" key="2">
    <source>
        <dbReference type="EMBL" id="KAK7071325.1"/>
    </source>
</evidence>
<dbReference type="AlphaFoldDB" id="A0AAN8WS91"/>
<gene>
    <name evidence="2" type="ORF">SK128_004269</name>
</gene>
<accession>A0AAN8WS91</accession>
<comment type="caution">
    <text evidence="2">The sequence shown here is derived from an EMBL/GenBank/DDBJ whole genome shotgun (WGS) entry which is preliminary data.</text>
</comment>
<protein>
    <submittedName>
        <fullName evidence="2">Uncharacterized protein</fullName>
    </submittedName>
</protein>
<reference evidence="2 3" key="1">
    <citation type="submission" date="2023-11" db="EMBL/GenBank/DDBJ databases">
        <title>Halocaridina rubra genome assembly.</title>
        <authorList>
            <person name="Smith C."/>
        </authorList>
    </citation>
    <scope>NUCLEOTIDE SEQUENCE [LARGE SCALE GENOMIC DNA]</scope>
    <source>
        <strain evidence="2">EP-1</strain>
        <tissue evidence="2">Whole</tissue>
    </source>
</reference>
<evidence type="ECO:0000256" key="1">
    <source>
        <dbReference type="SAM" id="MobiDB-lite"/>
    </source>
</evidence>
<proteinExistence type="predicted"/>
<keyword evidence="3" id="KW-1185">Reference proteome</keyword>
<feature type="compositionally biased region" description="Basic and acidic residues" evidence="1">
    <location>
        <begin position="53"/>
        <end position="69"/>
    </location>
</feature>
<feature type="region of interest" description="Disordered" evidence="1">
    <location>
        <begin position="29"/>
        <end position="91"/>
    </location>
</feature>
<dbReference type="EMBL" id="JAXCGZ010015099">
    <property type="protein sequence ID" value="KAK7071325.1"/>
    <property type="molecule type" value="Genomic_DNA"/>
</dbReference>